<sequence length="128" mass="14179">MSNTVYIGAKEYFPGIGKIGFEGRDSDNPLAFKVYDATKKIGDKTMAEHLRFAVAYWHSFCGNGADPFGPGTRAYPWDVGNTALNRAEAKADAAFEFFTKLGVPYYCFHDIDLSPDADDIGEYESNLK</sequence>
<evidence type="ECO:0000256" key="6">
    <source>
        <dbReference type="ARBA" id="ARBA00023235"/>
    </source>
</evidence>
<dbReference type="PANTHER" id="PTHR48408:SF1">
    <property type="entry name" value="XYLOSE ISOMERASE"/>
    <property type="match status" value="1"/>
</dbReference>
<dbReference type="GO" id="GO:0009045">
    <property type="term" value="F:xylose isomerase activity"/>
    <property type="evidence" value="ECO:0007669"/>
    <property type="project" value="UniProtKB-EC"/>
</dbReference>
<reference evidence="9" key="1">
    <citation type="submission" date="2012-05" db="EMBL/GenBank/DDBJ databases">
        <authorList>
            <person name="Studholme D.J."/>
            <person name="Wasukira A."/>
            <person name="Grant M."/>
        </authorList>
    </citation>
    <scope>NUCLEOTIDE SEQUENCE [LARGE SCALE GENOMIC DNA]</scope>
    <source>
        <strain evidence="9">NCPPB 890</strain>
    </source>
</reference>
<evidence type="ECO:0000256" key="1">
    <source>
        <dbReference type="ARBA" id="ARBA00005765"/>
    </source>
</evidence>
<evidence type="ECO:0000256" key="7">
    <source>
        <dbReference type="ARBA" id="ARBA00023277"/>
    </source>
</evidence>
<evidence type="ECO:0000313" key="9">
    <source>
        <dbReference type="EMBL" id="KFA00501.1"/>
    </source>
</evidence>
<gene>
    <name evidence="9" type="ORF">A11K_0121680</name>
</gene>
<comment type="caution">
    <text evidence="9">The sequence shown here is derived from an EMBL/GenBank/DDBJ whole genome shotgun (WGS) entry which is preliminary data.</text>
</comment>
<dbReference type="SUPFAM" id="SSF51658">
    <property type="entry name" value="Xylose isomerase-like"/>
    <property type="match status" value="1"/>
</dbReference>
<dbReference type="GO" id="GO:0046872">
    <property type="term" value="F:metal ion binding"/>
    <property type="evidence" value="ECO:0007669"/>
    <property type="project" value="UniProtKB-KW"/>
</dbReference>
<organism evidence="9">
    <name type="scientific">Xanthomonas vasicola pv. vasculorum NCPPB 890</name>
    <dbReference type="NCBI Taxonomy" id="1184265"/>
    <lineage>
        <taxon>Bacteria</taxon>
        <taxon>Pseudomonadati</taxon>
        <taxon>Pseudomonadota</taxon>
        <taxon>Gammaproteobacteria</taxon>
        <taxon>Lysobacterales</taxon>
        <taxon>Lysobacteraceae</taxon>
        <taxon>Xanthomonas</taxon>
    </lineage>
</organism>
<evidence type="ECO:0000256" key="2">
    <source>
        <dbReference type="ARBA" id="ARBA00011881"/>
    </source>
</evidence>
<evidence type="ECO:0000256" key="8">
    <source>
        <dbReference type="ARBA" id="ARBA00033659"/>
    </source>
</evidence>
<name>A0A836ZS47_XANVA</name>
<keyword evidence="5" id="KW-0479">Metal-binding</keyword>
<comment type="catalytic activity">
    <reaction evidence="8">
        <text>alpha-D-xylose = alpha-D-xylulofuranose</text>
        <dbReference type="Rhea" id="RHEA:22816"/>
        <dbReference type="ChEBI" id="CHEBI:28518"/>
        <dbReference type="ChEBI" id="CHEBI:188998"/>
        <dbReference type="EC" id="5.3.1.5"/>
    </reaction>
</comment>
<dbReference type="Gene3D" id="3.20.20.150">
    <property type="entry name" value="Divalent-metal-dependent TIM barrel enzymes"/>
    <property type="match status" value="1"/>
</dbReference>
<evidence type="ECO:0000256" key="4">
    <source>
        <dbReference type="ARBA" id="ARBA00022629"/>
    </source>
</evidence>
<dbReference type="EC" id="5.3.1.5" evidence="3"/>
<dbReference type="GO" id="GO:0042732">
    <property type="term" value="P:D-xylose metabolic process"/>
    <property type="evidence" value="ECO:0007669"/>
    <property type="project" value="UniProtKB-KW"/>
</dbReference>
<comment type="similarity">
    <text evidence="1">Belongs to the xylose isomerase family.</text>
</comment>
<feature type="non-terminal residue" evidence="9">
    <location>
        <position position="128"/>
    </location>
</feature>
<dbReference type="InterPro" id="IPR036237">
    <property type="entry name" value="Xyl_isomerase-like_sf"/>
</dbReference>
<comment type="subunit">
    <text evidence="2">Homotetramer.</text>
</comment>
<dbReference type="PANTHER" id="PTHR48408">
    <property type="match status" value="1"/>
</dbReference>
<evidence type="ECO:0000256" key="3">
    <source>
        <dbReference type="ARBA" id="ARBA00011958"/>
    </source>
</evidence>
<keyword evidence="6 9" id="KW-0413">Isomerase</keyword>
<protein>
    <recommendedName>
        <fullName evidence="3">xylose isomerase</fullName>
        <ecNumber evidence="3">5.3.1.5</ecNumber>
    </recommendedName>
</protein>
<evidence type="ECO:0000256" key="5">
    <source>
        <dbReference type="ARBA" id="ARBA00022723"/>
    </source>
</evidence>
<dbReference type="PROSITE" id="PS51415">
    <property type="entry name" value="XYLOSE_ISOMERASE"/>
    <property type="match status" value="1"/>
</dbReference>
<dbReference type="EMBL" id="AKBN01001398">
    <property type="protein sequence ID" value="KFA00501.1"/>
    <property type="molecule type" value="Genomic_DNA"/>
</dbReference>
<dbReference type="AlphaFoldDB" id="A0A836ZS47"/>
<accession>A0A836ZS47</accession>
<proteinExistence type="inferred from homology"/>
<dbReference type="InterPro" id="IPR001998">
    <property type="entry name" value="Xylose_isomerase"/>
</dbReference>
<keyword evidence="7" id="KW-0119">Carbohydrate metabolism</keyword>
<keyword evidence="4" id="KW-0859">Xylose metabolism</keyword>